<name>A0A1X7VF35_AMPQE</name>
<accession>A0A1X7VF35</accession>
<dbReference type="eggNOG" id="ENOG502SFJ8">
    <property type="taxonomic scope" value="Eukaryota"/>
</dbReference>
<evidence type="ECO:0000313" key="3">
    <source>
        <dbReference type="EnsemblMetazoa" id="Aqu2.1.38122_001"/>
    </source>
</evidence>
<dbReference type="OMA" id="YEYEGIA"/>
<sequence>MKLAFVFLAALIVTIQCLPAQNSEDVKRSSGRRPLHRYYLSDGSDHFYTTNAREIGTTVAGRIGRFGYEYEGIAAFVYTSRVANTVPLYRYWNGDIKDHFYTTDFNELSRGGKGYEYEGIAGYCYEDSLPDVNRPFHRYWNGVDHFYTLSPSEIGTTTIGARGKFGYVYEGIACYVSISP</sequence>
<dbReference type="InterPro" id="IPR043708">
    <property type="entry name" value="DUF5648"/>
</dbReference>
<dbReference type="Pfam" id="PF18885">
    <property type="entry name" value="DUF5648"/>
    <property type="match status" value="1"/>
</dbReference>
<feature type="signal peptide" evidence="1">
    <location>
        <begin position="1"/>
        <end position="17"/>
    </location>
</feature>
<reference evidence="4" key="1">
    <citation type="journal article" date="2010" name="Nature">
        <title>The Amphimedon queenslandica genome and the evolution of animal complexity.</title>
        <authorList>
            <person name="Srivastava M."/>
            <person name="Simakov O."/>
            <person name="Chapman J."/>
            <person name="Fahey B."/>
            <person name="Gauthier M.E."/>
            <person name="Mitros T."/>
            <person name="Richards G.S."/>
            <person name="Conaco C."/>
            <person name="Dacre M."/>
            <person name="Hellsten U."/>
            <person name="Larroux C."/>
            <person name="Putnam N.H."/>
            <person name="Stanke M."/>
            <person name="Adamska M."/>
            <person name="Darling A."/>
            <person name="Degnan S.M."/>
            <person name="Oakley T.H."/>
            <person name="Plachetzki D.C."/>
            <person name="Zhai Y."/>
            <person name="Adamski M."/>
            <person name="Calcino A."/>
            <person name="Cummins S.F."/>
            <person name="Goodstein D.M."/>
            <person name="Harris C."/>
            <person name="Jackson D.J."/>
            <person name="Leys S.P."/>
            <person name="Shu S."/>
            <person name="Woodcroft B.J."/>
            <person name="Vervoort M."/>
            <person name="Kosik K.S."/>
            <person name="Manning G."/>
            <person name="Degnan B.M."/>
            <person name="Rokhsar D.S."/>
        </authorList>
    </citation>
    <scope>NUCLEOTIDE SEQUENCE [LARGE SCALE GENOMIC DNA]</scope>
</reference>
<gene>
    <name evidence="3" type="primary">105316943</name>
</gene>
<evidence type="ECO:0000313" key="4">
    <source>
        <dbReference type="Proteomes" id="UP000007879"/>
    </source>
</evidence>
<evidence type="ECO:0000259" key="2">
    <source>
        <dbReference type="Pfam" id="PF18885"/>
    </source>
</evidence>
<dbReference type="KEGG" id="aqu:105316943"/>
<dbReference type="Proteomes" id="UP000007879">
    <property type="component" value="Unassembled WGS sequence"/>
</dbReference>
<proteinExistence type="predicted"/>
<organism evidence="3">
    <name type="scientific">Amphimedon queenslandica</name>
    <name type="common">Sponge</name>
    <dbReference type="NCBI Taxonomy" id="400682"/>
    <lineage>
        <taxon>Eukaryota</taxon>
        <taxon>Metazoa</taxon>
        <taxon>Porifera</taxon>
        <taxon>Demospongiae</taxon>
        <taxon>Heteroscleromorpha</taxon>
        <taxon>Haplosclerida</taxon>
        <taxon>Niphatidae</taxon>
        <taxon>Amphimedon</taxon>
    </lineage>
</organism>
<protein>
    <recommendedName>
        <fullName evidence="2">DUF5648 domain-containing protein</fullName>
    </recommendedName>
</protein>
<evidence type="ECO:0000256" key="1">
    <source>
        <dbReference type="SAM" id="SignalP"/>
    </source>
</evidence>
<dbReference type="EnsemblMetazoa" id="XM_011412262.2">
    <property type="protein sequence ID" value="XP_011410564.1"/>
    <property type="gene ID" value="LOC105316943"/>
</dbReference>
<dbReference type="AlphaFoldDB" id="A0A1X7VF35"/>
<reference evidence="3" key="2">
    <citation type="submission" date="2017-05" db="UniProtKB">
        <authorList>
            <consortium name="EnsemblMetazoa"/>
        </authorList>
    </citation>
    <scope>IDENTIFICATION</scope>
</reference>
<keyword evidence="1" id="KW-0732">Signal</keyword>
<dbReference type="EnsemblMetazoa" id="Aqu2.1.38122_001">
    <property type="protein sequence ID" value="Aqu2.1.38122_001"/>
    <property type="gene ID" value="Aqu2.1.38122"/>
</dbReference>
<feature type="domain" description="DUF5648" evidence="2">
    <location>
        <begin position="34"/>
        <end position="176"/>
    </location>
</feature>
<dbReference type="InParanoid" id="A0A1X7VF35"/>
<dbReference type="OrthoDB" id="9987595at2759"/>
<feature type="chain" id="PRO_5010877272" description="DUF5648 domain-containing protein" evidence="1">
    <location>
        <begin position="18"/>
        <end position="180"/>
    </location>
</feature>
<keyword evidence="4" id="KW-1185">Reference proteome</keyword>